<protein>
    <submittedName>
        <fullName evidence="4">SDR family mycofactocin-dependent oxidoreductase</fullName>
    </submittedName>
</protein>
<dbReference type="FunFam" id="3.40.50.720:FF:000084">
    <property type="entry name" value="Short-chain dehydrogenase reductase"/>
    <property type="match status" value="1"/>
</dbReference>
<dbReference type="PRINTS" id="PR00080">
    <property type="entry name" value="SDRFAMILY"/>
</dbReference>
<dbReference type="InterPro" id="IPR002347">
    <property type="entry name" value="SDR_fam"/>
</dbReference>
<organism evidence="4 5">
    <name type="scientific">Geodermatophilus amargosae</name>
    <dbReference type="NCBI Taxonomy" id="1296565"/>
    <lineage>
        <taxon>Bacteria</taxon>
        <taxon>Bacillati</taxon>
        <taxon>Actinomycetota</taxon>
        <taxon>Actinomycetes</taxon>
        <taxon>Geodermatophilales</taxon>
        <taxon>Geodermatophilaceae</taxon>
        <taxon>Geodermatophilus</taxon>
    </lineage>
</organism>
<evidence type="ECO:0000256" key="1">
    <source>
        <dbReference type="ARBA" id="ARBA00006484"/>
    </source>
</evidence>
<dbReference type="InterPro" id="IPR020904">
    <property type="entry name" value="Sc_DH/Rdtase_CS"/>
</dbReference>
<dbReference type="Gene3D" id="3.40.50.720">
    <property type="entry name" value="NAD(P)-binding Rossmann-like Domain"/>
    <property type="match status" value="1"/>
</dbReference>
<dbReference type="SUPFAM" id="SSF51735">
    <property type="entry name" value="NAD(P)-binding Rossmann-fold domains"/>
    <property type="match status" value="1"/>
</dbReference>
<keyword evidence="3" id="KW-0520">NAD</keyword>
<evidence type="ECO:0000256" key="3">
    <source>
        <dbReference type="ARBA" id="ARBA00023027"/>
    </source>
</evidence>
<dbReference type="InterPro" id="IPR023985">
    <property type="entry name" value="SDR_subfam_1"/>
</dbReference>
<comment type="similarity">
    <text evidence="1">Belongs to the short-chain dehydrogenases/reductases (SDR) family.</text>
</comment>
<reference evidence="5" key="1">
    <citation type="submission" date="2016-10" db="EMBL/GenBank/DDBJ databases">
        <authorList>
            <person name="Varghese N."/>
            <person name="Submissions S."/>
        </authorList>
    </citation>
    <scope>NUCLEOTIDE SEQUENCE [LARGE SCALE GENOMIC DNA]</scope>
    <source>
        <strain evidence="5">DSM 46136</strain>
    </source>
</reference>
<sequence length="283" mass="29641">MRTTQLELMDVSGRLTGKVAFITGAARGQGRAHALRLASEGADILALDLAGPLPQGVPYESSTPDDLAETARQVGALDRRILTHEGDVRDFEDMQAFVGRGVAEFGRLDIVVANAAVFVPGTWDEITPTMFKDTMDINVTGVWNTVMAGAPHLVAGSDGGSVVIISSGAGKKLQPFAIPYTTSKHAVTGMTRAFAAELGKHGIRVNSVHPGAVATPMGGDAVMAAMERVGASNPKLAAMGTTFLDQGWTEADQIANAVAFLVSDEARFITAEHLSVDGGVQHF</sequence>
<dbReference type="PANTHER" id="PTHR24321">
    <property type="entry name" value="DEHYDROGENASES, SHORT CHAIN"/>
    <property type="match status" value="1"/>
</dbReference>
<dbReference type="EMBL" id="FPBA01000012">
    <property type="protein sequence ID" value="SFT82296.1"/>
    <property type="molecule type" value="Genomic_DNA"/>
</dbReference>
<proteinExistence type="inferred from homology"/>
<dbReference type="PRINTS" id="PR00081">
    <property type="entry name" value="GDHRDH"/>
</dbReference>
<gene>
    <name evidence="4" type="ORF">SAMN05660657_03285</name>
</gene>
<dbReference type="NCBIfam" id="TIGR03971">
    <property type="entry name" value="SDR_subfam_1"/>
    <property type="match status" value="1"/>
</dbReference>
<dbReference type="NCBIfam" id="NF009467">
    <property type="entry name" value="PRK12826.1-3"/>
    <property type="match status" value="1"/>
</dbReference>
<dbReference type="Pfam" id="PF13561">
    <property type="entry name" value="adh_short_C2"/>
    <property type="match status" value="1"/>
</dbReference>
<name>A0A1I7B538_9ACTN</name>
<evidence type="ECO:0000256" key="2">
    <source>
        <dbReference type="ARBA" id="ARBA00023002"/>
    </source>
</evidence>
<dbReference type="PANTHER" id="PTHR24321:SF8">
    <property type="entry name" value="ESTRADIOL 17-BETA-DEHYDROGENASE 8-RELATED"/>
    <property type="match status" value="1"/>
</dbReference>
<dbReference type="Proteomes" id="UP000199546">
    <property type="component" value="Unassembled WGS sequence"/>
</dbReference>
<accession>A0A1I7B538</accession>
<keyword evidence="2" id="KW-0560">Oxidoreductase</keyword>
<dbReference type="STRING" id="1296565.SAMN05660657_03285"/>
<evidence type="ECO:0000313" key="4">
    <source>
        <dbReference type="EMBL" id="SFT82296.1"/>
    </source>
</evidence>
<evidence type="ECO:0000313" key="5">
    <source>
        <dbReference type="Proteomes" id="UP000199546"/>
    </source>
</evidence>
<keyword evidence="5" id="KW-1185">Reference proteome</keyword>
<dbReference type="InterPro" id="IPR036291">
    <property type="entry name" value="NAD(P)-bd_dom_sf"/>
</dbReference>
<dbReference type="PROSITE" id="PS00061">
    <property type="entry name" value="ADH_SHORT"/>
    <property type="match status" value="1"/>
</dbReference>
<dbReference type="AlphaFoldDB" id="A0A1I7B538"/>
<dbReference type="CDD" id="cd05233">
    <property type="entry name" value="SDR_c"/>
    <property type="match status" value="1"/>
</dbReference>
<dbReference type="GO" id="GO:0016491">
    <property type="term" value="F:oxidoreductase activity"/>
    <property type="evidence" value="ECO:0007669"/>
    <property type="project" value="UniProtKB-KW"/>
</dbReference>